<feature type="signal peptide" evidence="2">
    <location>
        <begin position="1"/>
        <end position="22"/>
    </location>
</feature>
<feature type="domain" description="NodB homology" evidence="3">
    <location>
        <begin position="143"/>
        <end position="331"/>
    </location>
</feature>
<dbReference type="InterPro" id="IPR002509">
    <property type="entry name" value="NODB_dom"/>
</dbReference>
<dbReference type="RefSeq" id="WP_079441656.1">
    <property type="nucleotide sequence ID" value="NZ_MZGT01000073.1"/>
</dbReference>
<dbReference type="Gene3D" id="3.20.20.370">
    <property type="entry name" value="Glycoside hydrolase/deacetylase"/>
    <property type="match status" value="1"/>
</dbReference>
<evidence type="ECO:0000256" key="2">
    <source>
        <dbReference type="SAM" id="SignalP"/>
    </source>
</evidence>
<evidence type="ECO:0000256" key="1">
    <source>
        <dbReference type="SAM" id="MobiDB-lite"/>
    </source>
</evidence>
<proteinExistence type="predicted"/>
<keyword evidence="2" id="KW-0732">Signal</keyword>
<dbReference type="OrthoDB" id="9812065at2"/>
<dbReference type="InterPro" id="IPR011330">
    <property type="entry name" value="Glyco_hydro/deAcase_b/a-brl"/>
</dbReference>
<feature type="compositionally biased region" description="Basic and acidic residues" evidence="1">
    <location>
        <begin position="45"/>
        <end position="84"/>
    </location>
</feature>
<organism evidence="4 5">
    <name type="scientific">Clostridium chromiireducens</name>
    <dbReference type="NCBI Taxonomy" id="225345"/>
    <lineage>
        <taxon>Bacteria</taxon>
        <taxon>Bacillati</taxon>
        <taxon>Bacillota</taxon>
        <taxon>Clostridia</taxon>
        <taxon>Eubacteriales</taxon>
        <taxon>Clostridiaceae</taxon>
        <taxon>Clostridium</taxon>
    </lineage>
</organism>
<accession>A0A1V4IFF4</accession>
<dbReference type="Pfam" id="PF01522">
    <property type="entry name" value="Polysacc_deac_1"/>
    <property type="match status" value="1"/>
</dbReference>
<sequence length="338" mass="37580">MLKKNLVLLIALALLLSGCGGANEDKEKIQENVQKSTSENNNTSNDKKVKENQDPAIKKEPDSPSKSDSKTESNSKIQTTEKPEAVQVQDFMPQPKSFDQVVVSNPSALSTKAIGWSWLYSSRDSADLLKKYNGYGFGDTSKKVIYLTFDEGYENGYTSRILDTLKANNVHAAFFVTKPYVTGSYNGVPDSELLKRMANEGHIIANHSVQHKSMPTFTDENAFNAELKGVEEAVNSISGCKMSNYFRPPEGTFSELSLYYTQKLGYKSVFFALAYKDYDVDNQPDPGTARATLLKNTRDGAIVLLHAVSKTNTEILDSLIKEWKSQGYQFKTLDELPS</sequence>
<dbReference type="Proteomes" id="UP000191056">
    <property type="component" value="Unassembled WGS sequence"/>
</dbReference>
<dbReference type="GO" id="GO:0005975">
    <property type="term" value="P:carbohydrate metabolic process"/>
    <property type="evidence" value="ECO:0007669"/>
    <property type="project" value="InterPro"/>
</dbReference>
<dbReference type="GO" id="GO:0016810">
    <property type="term" value="F:hydrolase activity, acting on carbon-nitrogen (but not peptide) bonds"/>
    <property type="evidence" value="ECO:0007669"/>
    <property type="project" value="InterPro"/>
</dbReference>
<gene>
    <name evidence="4" type="primary">pdaA_3</name>
    <name evidence="4" type="ORF">CLCHR_40080</name>
</gene>
<feature type="compositionally biased region" description="Polar residues" evidence="1">
    <location>
        <begin position="31"/>
        <end position="44"/>
    </location>
</feature>
<dbReference type="PANTHER" id="PTHR10587">
    <property type="entry name" value="GLYCOSYL TRANSFERASE-RELATED"/>
    <property type="match status" value="1"/>
</dbReference>
<evidence type="ECO:0000313" key="4">
    <source>
        <dbReference type="EMBL" id="OPJ58247.1"/>
    </source>
</evidence>
<dbReference type="PROSITE" id="PS51677">
    <property type="entry name" value="NODB"/>
    <property type="match status" value="1"/>
</dbReference>
<evidence type="ECO:0000259" key="3">
    <source>
        <dbReference type="PROSITE" id="PS51677"/>
    </source>
</evidence>
<dbReference type="PROSITE" id="PS51257">
    <property type="entry name" value="PROKAR_LIPOPROTEIN"/>
    <property type="match status" value="1"/>
</dbReference>
<dbReference type="AlphaFoldDB" id="A0A1V4IFF4"/>
<protein>
    <submittedName>
        <fullName evidence="4">Peptidoglycan-N-acetylmuramic acid deacetylase PdaA</fullName>
        <ecNumber evidence="4">3.5.1.-</ecNumber>
    </submittedName>
</protein>
<dbReference type="STRING" id="225345.CLCHR_40080"/>
<dbReference type="InterPro" id="IPR050248">
    <property type="entry name" value="Polysacc_deacetylase_ArnD"/>
</dbReference>
<dbReference type="SUPFAM" id="SSF88713">
    <property type="entry name" value="Glycoside hydrolase/deacetylase"/>
    <property type="match status" value="1"/>
</dbReference>
<dbReference type="EMBL" id="MZGT01000073">
    <property type="protein sequence ID" value="OPJ58247.1"/>
    <property type="molecule type" value="Genomic_DNA"/>
</dbReference>
<name>A0A1V4IFF4_9CLOT</name>
<evidence type="ECO:0000313" key="5">
    <source>
        <dbReference type="Proteomes" id="UP000191056"/>
    </source>
</evidence>
<dbReference type="GO" id="GO:0016020">
    <property type="term" value="C:membrane"/>
    <property type="evidence" value="ECO:0007669"/>
    <property type="project" value="TreeGrafter"/>
</dbReference>
<dbReference type="PANTHER" id="PTHR10587:SF78">
    <property type="entry name" value="PEPTIDOGLYCAN-N-ACETYLMURAMIC ACID DEACETYLASE PDAA"/>
    <property type="match status" value="1"/>
</dbReference>
<feature type="region of interest" description="Disordered" evidence="1">
    <location>
        <begin position="21"/>
        <end position="86"/>
    </location>
</feature>
<comment type="caution">
    <text evidence="4">The sequence shown here is derived from an EMBL/GenBank/DDBJ whole genome shotgun (WGS) entry which is preliminary data.</text>
</comment>
<dbReference type="EC" id="3.5.1.-" evidence="4"/>
<keyword evidence="5" id="KW-1185">Reference proteome</keyword>
<reference evidence="4 5" key="1">
    <citation type="submission" date="2017-03" db="EMBL/GenBank/DDBJ databases">
        <title>Genome sequence of Clostridium chromiireducens DSM 23318.</title>
        <authorList>
            <person name="Poehlein A."/>
            <person name="Daniel R."/>
        </authorList>
    </citation>
    <scope>NUCLEOTIDE SEQUENCE [LARGE SCALE GENOMIC DNA]</scope>
    <source>
        <strain evidence="4 5">DSM 23318</strain>
    </source>
</reference>
<keyword evidence="4" id="KW-0378">Hydrolase</keyword>
<feature type="chain" id="PRO_5038923908" evidence="2">
    <location>
        <begin position="23"/>
        <end position="338"/>
    </location>
</feature>